<evidence type="ECO:0000313" key="2">
    <source>
        <dbReference type="Proteomes" id="UP000356253"/>
    </source>
</evidence>
<dbReference type="EMBL" id="CABVMM010000008">
    <property type="protein sequence ID" value="VVV00996.1"/>
    <property type="molecule type" value="Genomic_DNA"/>
</dbReference>
<dbReference type="Proteomes" id="UP000356253">
    <property type="component" value="Unassembled WGS sequence"/>
</dbReference>
<protein>
    <submittedName>
        <fullName evidence="1">Uncharacterized protein</fullName>
    </submittedName>
</protein>
<sequence>MELQKEIIRITSEYFNDHLDYQKLSIASKEYKNLLNGVCGQNMDVENGRNDIDLDNGKALGTFWAALCIDDMIRTRQFIRGINKAIQEKINQQKPLHVLYAGTGPFATLILPFILRYPKEDIKYTLLEINPLSFEILQDVILKLGLKDYNIKLVKEDATKYNIDSENKPDILISETMQNALAKEQQVPIFLNLMNQVNYDSVFIPQKIELSIGLKKEGIPLEENHPKPYEKVRKIFDVSKEEMFPLSTAEKKTNGEILFDKKETIIEGKKLKGFSQLVLMTEIQIYEDEKIGIDESGLTTPIIIKDISDLKDSLSIHTQYKISSHPELEYKIT</sequence>
<name>A0AC61Y9A6_9FLAO</name>
<proteinExistence type="predicted"/>
<comment type="caution">
    <text evidence="1">The sequence shown here is derived from an EMBL/GenBank/DDBJ whole genome shotgun (WGS) entry which is preliminary data.</text>
</comment>
<keyword evidence="2" id="KW-1185">Reference proteome</keyword>
<organism evidence="1 2">
    <name type="scientific">Mesonia oceanica</name>
    <dbReference type="NCBI Taxonomy" id="2687242"/>
    <lineage>
        <taxon>Bacteria</taxon>
        <taxon>Pseudomonadati</taxon>
        <taxon>Bacteroidota</taxon>
        <taxon>Flavobacteriia</taxon>
        <taxon>Flavobacteriales</taxon>
        <taxon>Flavobacteriaceae</taxon>
        <taxon>Mesonia</taxon>
    </lineage>
</organism>
<gene>
    <name evidence="1" type="ORF">FVB9532_02274</name>
</gene>
<accession>A0AC61Y9A6</accession>
<reference evidence="1" key="1">
    <citation type="submission" date="2019-09" db="EMBL/GenBank/DDBJ databases">
        <authorList>
            <person name="Rodrigo-Torres L."/>
            <person name="Arahal R. D."/>
            <person name="Lucena T."/>
        </authorList>
    </citation>
    <scope>NUCLEOTIDE SEQUENCE</scope>
    <source>
        <strain evidence="1">ISS653</strain>
    </source>
</reference>
<evidence type="ECO:0000313" key="1">
    <source>
        <dbReference type="EMBL" id="VVV00996.1"/>
    </source>
</evidence>